<dbReference type="SUPFAM" id="SSF52425">
    <property type="entry name" value="Cryptochrome/photolyase, N-terminal domain"/>
    <property type="match status" value="1"/>
</dbReference>
<gene>
    <name evidence="2" type="ORF">ISU02_07575</name>
</gene>
<dbReference type="InterPro" id="IPR036155">
    <property type="entry name" value="Crypto/Photolyase_N_sf"/>
</dbReference>
<dbReference type="InterPro" id="IPR006050">
    <property type="entry name" value="DNA_photolyase_N"/>
</dbReference>
<keyword evidence="3" id="KW-1185">Reference proteome</keyword>
<reference evidence="2 3" key="1">
    <citation type="submission" date="2020-11" db="EMBL/GenBank/DDBJ databases">
        <title>Fusibacter basophilias sp. nov.</title>
        <authorList>
            <person name="Qiu D."/>
        </authorList>
    </citation>
    <scope>NUCLEOTIDE SEQUENCE [LARGE SCALE GENOMIC DNA]</scope>
    <source>
        <strain evidence="2 3">Q10-2</strain>
    </source>
</reference>
<dbReference type="EMBL" id="JADKNH010000004">
    <property type="protein sequence ID" value="MBF4692974.1"/>
    <property type="molecule type" value="Genomic_DNA"/>
</dbReference>
<dbReference type="InterPro" id="IPR052219">
    <property type="entry name" value="Photolyase_Class-2"/>
</dbReference>
<dbReference type="Gene3D" id="3.40.50.620">
    <property type="entry name" value="HUPs"/>
    <property type="match status" value="1"/>
</dbReference>
<accession>A0ABR9ZTS6</accession>
<protein>
    <submittedName>
        <fullName evidence="2">Deoxyribodipyrimidine photo-lyase</fullName>
    </submittedName>
</protein>
<dbReference type="PANTHER" id="PTHR10211:SF0">
    <property type="entry name" value="DEOXYRIBODIPYRIMIDINE PHOTO-LYASE"/>
    <property type="match status" value="1"/>
</dbReference>
<feature type="domain" description="Photolyase/cryptochrome alpha/beta" evidence="1">
    <location>
        <begin position="18"/>
        <end position="146"/>
    </location>
</feature>
<dbReference type="PROSITE" id="PS51645">
    <property type="entry name" value="PHR_CRY_ALPHA_BETA"/>
    <property type="match status" value="1"/>
</dbReference>
<dbReference type="PANTHER" id="PTHR10211">
    <property type="entry name" value="DEOXYRIBODIPYRIMIDINE PHOTOLYASE"/>
    <property type="match status" value="1"/>
</dbReference>
<dbReference type="Pfam" id="PF00875">
    <property type="entry name" value="DNA_photolyase"/>
    <property type="match status" value="1"/>
</dbReference>
<evidence type="ECO:0000313" key="2">
    <source>
        <dbReference type="EMBL" id="MBF4692974.1"/>
    </source>
</evidence>
<organism evidence="2 3">
    <name type="scientific">Fusibacter ferrireducens</name>
    <dbReference type="NCBI Taxonomy" id="2785058"/>
    <lineage>
        <taxon>Bacteria</taxon>
        <taxon>Bacillati</taxon>
        <taxon>Bacillota</taxon>
        <taxon>Clostridia</taxon>
        <taxon>Eubacteriales</taxon>
        <taxon>Eubacteriales Family XII. Incertae Sedis</taxon>
        <taxon>Fusibacter</taxon>
    </lineage>
</organism>
<dbReference type="Proteomes" id="UP000614200">
    <property type="component" value="Unassembled WGS sequence"/>
</dbReference>
<proteinExistence type="predicted"/>
<name>A0ABR9ZTS6_9FIRM</name>
<evidence type="ECO:0000313" key="3">
    <source>
        <dbReference type="Proteomes" id="UP000614200"/>
    </source>
</evidence>
<dbReference type="InterPro" id="IPR036134">
    <property type="entry name" value="Crypto/Photolyase_FAD-like_sf"/>
</dbReference>
<dbReference type="SUPFAM" id="SSF48173">
    <property type="entry name" value="Cryptochrome/photolyase FAD-binding domain"/>
    <property type="match status" value="1"/>
</dbReference>
<dbReference type="InterPro" id="IPR014729">
    <property type="entry name" value="Rossmann-like_a/b/a_fold"/>
</dbReference>
<dbReference type="Gene3D" id="1.25.40.80">
    <property type="match status" value="1"/>
</dbReference>
<dbReference type="RefSeq" id="WP_194701211.1">
    <property type="nucleotide sequence ID" value="NZ_JADKNH010000004.1"/>
</dbReference>
<comment type="caution">
    <text evidence="2">The sequence shown here is derived from an EMBL/GenBank/DDBJ whole genome shotgun (WGS) entry which is preliminary data.</text>
</comment>
<sequence length="460" mass="54282">MFKDRITFLNDRSITEGHYVLYWMQQAQRTINNHALSYAIECANNLKCPLVVLFVVSKHYPNANLRHYQFMLEGLKDIMPKLKRLGCHFHMEMGSPEEVVLRISKEARQTVLDMGYLKHERESRDILAQKIQHCVVMVDTNCVVPVSRAYPKEAYAAYAIRPAILKQLNDFTQEVVLCKVKNPWTEDDKNQRTHLIEANLLEKDISGALSDLENFMDRYLSHLESLPDVSAYFLGGEQEALKRLKRFLDQNIMHYSSRPDANNDSKLSPYLHFGQISTLTIYLEMLKRNQMNDDFLEQLIIRRELAVNFVYYNDHYRTSLEAILPEWAWNTLKAHEADTSVQYTLEDIEMGKTDDRYFNTAQHEMVYTGHMNGYMRMYWGKKILEWSKTPTEAFERLLYLNDKYELDGRDANGYTGIAWIFGKHDRAWRERQKFGKIRYMNASGLERKFDMTRYGDFLEK</sequence>
<dbReference type="Gene3D" id="1.10.579.10">
    <property type="entry name" value="DNA Cyclobutane Dipyrimidine Photolyase, subunit A, domain 3"/>
    <property type="match status" value="1"/>
</dbReference>
<evidence type="ECO:0000259" key="1">
    <source>
        <dbReference type="PROSITE" id="PS51645"/>
    </source>
</evidence>